<dbReference type="Proteomes" id="UP000076404">
    <property type="component" value="Chromosome"/>
</dbReference>
<keyword evidence="3" id="KW-1185">Reference proteome</keyword>
<evidence type="ECO:0000313" key="2">
    <source>
        <dbReference type="EMBL" id="AMW05410.1"/>
    </source>
</evidence>
<dbReference type="RefSeq" id="WP_026849484.1">
    <property type="nucleotide sequence ID" value="NZ_CP011454.1"/>
</dbReference>
<evidence type="ECO:0000313" key="3">
    <source>
        <dbReference type="Proteomes" id="UP000076404"/>
    </source>
</evidence>
<accession>A0A143BLM3</accession>
<dbReference type="KEGG" id="gph:GEMMAAP_12540"/>
<protein>
    <submittedName>
        <fullName evidence="2">Uncharacterized protein</fullName>
    </submittedName>
</protein>
<keyword evidence="1" id="KW-0732">Signal</keyword>
<sequence length="169" mass="18107">MPPVRVLVVAGLAVAGALSAATAATVYTATLPTRDAHERGQDALWASGWKLSPQALVSRAAQRDLPASERLATLEYLVAGACLEPREMLFGASAYRWTQLHAAAAVLRDVPQQAHALALARRSLQQFSAGPGKGAVRGDDKNFGEHVVQLVLPDILLERVQRCRALRLP</sequence>
<gene>
    <name evidence="2" type="ORF">GEMMAAP_12540</name>
</gene>
<feature type="signal peptide" evidence="1">
    <location>
        <begin position="1"/>
        <end position="23"/>
    </location>
</feature>
<proteinExistence type="predicted"/>
<dbReference type="AlphaFoldDB" id="A0A143BLM3"/>
<reference evidence="2 3" key="1">
    <citation type="journal article" date="2014" name="Proc. Natl. Acad. Sci. U.S.A.">
        <title>Functional type 2 photosynthetic reaction centers found in the rare bacterial phylum Gemmatimonadetes.</title>
        <authorList>
            <person name="Zeng Y."/>
            <person name="Feng F."/>
            <person name="Medova H."/>
            <person name="Dean J."/>
            <person name="Koblizek M."/>
        </authorList>
    </citation>
    <scope>NUCLEOTIDE SEQUENCE [LARGE SCALE GENOMIC DNA]</scope>
    <source>
        <strain evidence="2 3">AP64</strain>
    </source>
</reference>
<evidence type="ECO:0000256" key="1">
    <source>
        <dbReference type="SAM" id="SignalP"/>
    </source>
</evidence>
<feature type="chain" id="PRO_5007506562" evidence="1">
    <location>
        <begin position="24"/>
        <end position="169"/>
    </location>
</feature>
<name>A0A143BLM3_9BACT</name>
<organism evidence="2 3">
    <name type="scientific">Gemmatimonas phototrophica</name>
    <dbReference type="NCBI Taxonomy" id="1379270"/>
    <lineage>
        <taxon>Bacteria</taxon>
        <taxon>Pseudomonadati</taxon>
        <taxon>Gemmatimonadota</taxon>
        <taxon>Gemmatimonadia</taxon>
        <taxon>Gemmatimonadales</taxon>
        <taxon>Gemmatimonadaceae</taxon>
        <taxon>Gemmatimonas</taxon>
    </lineage>
</organism>
<reference evidence="2 3" key="2">
    <citation type="journal article" date="2016" name="Environ. Microbiol. Rep.">
        <title>Metagenomic evidence for the presence of phototrophic Gemmatimonadetes bacteria in diverse environments.</title>
        <authorList>
            <person name="Zeng Y."/>
            <person name="Baumbach J."/>
            <person name="Barbosa E.G."/>
            <person name="Azevedo V."/>
            <person name="Zhang C."/>
            <person name="Koblizek M."/>
        </authorList>
    </citation>
    <scope>NUCLEOTIDE SEQUENCE [LARGE SCALE GENOMIC DNA]</scope>
    <source>
        <strain evidence="2 3">AP64</strain>
    </source>
</reference>
<dbReference type="EMBL" id="CP011454">
    <property type="protein sequence ID" value="AMW05410.1"/>
    <property type="molecule type" value="Genomic_DNA"/>
</dbReference>